<comment type="catalytic activity">
    <reaction evidence="1 5">
        <text>[protein]-peptidylproline (omega=180) = [protein]-peptidylproline (omega=0)</text>
        <dbReference type="Rhea" id="RHEA:16237"/>
        <dbReference type="Rhea" id="RHEA-COMP:10747"/>
        <dbReference type="Rhea" id="RHEA-COMP:10748"/>
        <dbReference type="ChEBI" id="CHEBI:83833"/>
        <dbReference type="ChEBI" id="CHEBI:83834"/>
        <dbReference type="EC" id="5.2.1.8"/>
    </reaction>
</comment>
<feature type="compositionally biased region" description="Polar residues" evidence="6">
    <location>
        <begin position="140"/>
        <end position="153"/>
    </location>
</feature>
<dbReference type="PROSITE" id="PS50059">
    <property type="entry name" value="FKBP_PPIASE"/>
    <property type="match status" value="1"/>
</dbReference>
<protein>
    <recommendedName>
        <fullName evidence="2 5">peptidylprolyl isomerase</fullName>
        <ecNumber evidence="2 5">5.2.1.8</ecNumber>
    </recommendedName>
</protein>
<evidence type="ECO:0000256" key="3">
    <source>
        <dbReference type="ARBA" id="ARBA00023110"/>
    </source>
</evidence>
<dbReference type="Gene3D" id="3.10.50.40">
    <property type="match status" value="1"/>
</dbReference>
<name>A0A164M6U5_9AGAM</name>
<dbReference type="Proteomes" id="UP000076722">
    <property type="component" value="Unassembled WGS sequence"/>
</dbReference>
<evidence type="ECO:0000256" key="5">
    <source>
        <dbReference type="PROSITE-ProRule" id="PRU00277"/>
    </source>
</evidence>
<dbReference type="AlphaFoldDB" id="A0A164M6U5"/>
<dbReference type="SUPFAM" id="SSF54534">
    <property type="entry name" value="FKBP-like"/>
    <property type="match status" value="1"/>
</dbReference>
<keyword evidence="4 5" id="KW-0413">Isomerase</keyword>
<dbReference type="PANTHER" id="PTHR43811:SF19">
    <property type="entry name" value="39 KDA FK506-BINDING NUCLEAR PROTEIN"/>
    <property type="match status" value="1"/>
</dbReference>
<feature type="domain" description="PPIase FKBP-type" evidence="7">
    <location>
        <begin position="279"/>
        <end position="362"/>
    </location>
</feature>
<sequence length="371" mass="40245">MPIPTDTVVWRIYQGQHMVLQSPQSSGAIFRISSISLEVDPSVTHTEVTFLCRSVDEPKEPEPDAPQATLVRFGPNGPHTFSYALDLVFPGMNIFLQVRGAGSVAVIGTWYHYTAEMLAYRMPPIGPPVPSNDVMKLPSNDLTKTPANGTYKQQLPKRKLTEPTAEVDDDGRKRLRVHEVGTTAPTPPNPASNPNPAPASASTLDPAPANLERSGSDHHLRLTPTENPTPNVSMVTGATSFATATTSFDGNSRYPLVLPGGLRYRVVAAGDGVERPKPNELVRVKHQMYVDDKQVDKQKKFLFRVGTGQVIKGLDLLVSNMRIHETVEAIIPPALAWGDQGNPPIVPSNKAVTFIVSLREIGESATQPDAA</sequence>
<feature type="compositionally biased region" description="Polar residues" evidence="6">
    <location>
        <begin position="224"/>
        <end position="233"/>
    </location>
</feature>
<reference evidence="8 9" key="1">
    <citation type="journal article" date="2016" name="Mol. Biol. Evol.">
        <title>Comparative Genomics of Early-Diverging Mushroom-Forming Fungi Provides Insights into the Origins of Lignocellulose Decay Capabilities.</title>
        <authorList>
            <person name="Nagy L.G."/>
            <person name="Riley R."/>
            <person name="Tritt A."/>
            <person name="Adam C."/>
            <person name="Daum C."/>
            <person name="Floudas D."/>
            <person name="Sun H."/>
            <person name="Yadav J.S."/>
            <person name="Pangilinan J."/>
            <person name="Larsson K.H."/>
            <person name="Matsuura K."/>
            <person name="Barry K."/>
            <person name="Labutti K."/>
            <person name="Kuo R."/>
            <person name="Ohm R.A."/>
            <person name="Bhattacharya S.S."/>
            <person name="Shirouzu T."/>
            <person name="Yoshinaga Y."/>
            <person name="Martin F.M."/>
            <person name="Grigoriev I.V."/>
            <person name="Hibbett D.S."/>
        </authorList>
    </citation>
    <scope>NUCLEOTIDE SEQUENCE [LARGE SCALE GENOMIC DNA]</scope>
    <source>
        <strain evidence="8 9">HHB9708</strain>
    </source>
</reference>
<dbReference type="EMBL" id="KV419506">
    <property type="protein sequence ID" value="KZS86419.1"/>
    <property type="molecule type" value="Genomic_DNA"/>
</dbReference>
<keyword evidence="3 5" id="KW-0697">Rotamase</keyword>
<feature type="region of interest" description="Disordered" evidence="6">
    <location>
        <begin position="131"/>
        <end position="233"/>
    </location>
</feature>
<dbReference type="InterPro" id="IPR046357">
    <property type="entry name" value="PPIase_dom_sf"/>
</dbReference>
<evidence type="ECO:0000256" key="6">
    <source>
        <dbReference type="SAM" id="MobiDB-lite"/>
    </source>
</evidence>
<dbReference type="PANTHER" id="PTHR43811">
    <property type="entry name" value="FKBP-TYPE PEPTIDYL-PROLYL CIS-TRANS ISOMERASE FKPA"/>
    <property type="match status" value="1"/>
</dbReference>
<dbReference type="GO" id="GO:0003755">
    <property type="term" value="F:peptidyl-prolyl cis-trans isomerase activity"/>
    <property type="evidence" value="ECO:0007669"/>
    <property type="project" value="UniProtKB-KW"/>
</dbReference>
<evidence type="ECO:0000259" key="7">
    <source>
        <dbReference type="PROSITE" id="PS50059"/>
    </source>
</evidence>
<dbReference type="EC" id="5.2.1.8" evidence="2 5"/>
<evidence type="ECO:0000256" key="4">
    <source>
        <dbReference type="ARBA" id="ARBA00023235"/>
    </source>
</evidence>
<evidence type="ECO:0000313" key="8">
    <source>
        <dbReference type="EMBL" id="KZS86419.1"/>
    </source>
</evidence>
<dbReference type="InterPro" id="IPR001179">
    <property type="entry name" value="PPIase_FKBP_dom"/>
</dbReference>
<evidence type="ECO:0000256" key="1">
    <source>
        <dbReference type="ARBA" id="ARBA00000971"/>
    </source>
</evidence>
<evidence type="ECO:0000256" key="2">
    <source>
        <dbReference type="ARBA" id="ARBA00013194"/>
    </source>
</evidence>
<dbReference type="Pfam" id="PF00254">
    <property type="entry name" value="FKBP_C"/>
    <property type="match status" value="1"/>
</dbReference>
<dbReference type="STRING" id="1314777.A0A164M6U5"/>
<evidence type="ECO:0000313" key="9">
    <source>
        <dbReference type="Proteomes" id="UP000076722"/>
    </source>
</evidence>
<accession>A0A164M6U5</accession>
<keyword evidence="9" id="KW-1185">Reference proteome</keyword>
<feature type="compositionally biased region" description="Pro residues" evidence="6">
    <location>
        <begin position="185"/>
        <end position="197"/>
    </location>
</feature>
<gene>
    <name evidence="8" type="ORF">SISNIDRAFT_491974</name>
</gene>
<organism evidence="8 9">
    <name type="scientific">Sistotremastrum niveocremeum HHB9708</name>
    <dbReference type="NCBI Taxonomy" id="1314777"/>
    <lineage>
        <taxon>Eukaryota</taxon>
        <taxon>Fungi</taxon>
        <taxon>Dikarya</taxon>
        <taxon>Basidiomycota</taxon>
        <taxon>Agaricomycotina</taxon>
        <taxon>Agaricomycetes</taxon>
        <taxon>Sistotremastrales</taxon>
        <taxon>Sistotremastraceae</taxon>
        <taxon>Sertulicium</taxon>
        <taxon>Sertulicium niveocremeum</taxon>
    </lineage>
</organism>
<proteinExistence type="predicted"/>